<name>A0A2P2MNS3_RHIMU</name>
<dbReference type="EMBL" id="GGEC01051373">
    <property type="protein sequence ID" value="MBX31857.1"/>
    <property type="molecule type" value="Transcribed_RNA"/>
</dbReference>
<organism evidence="1">
    <name type="scientific">Rhizophora mucronata</name>
    <name type="common">Asiatic mangrove</name>
    <dbReference type="NCBI Taxonomy" id="61149"/>
    <lineage>
        <taxon>Eukaryota</taxon>
        <taxon>Viridiplantae</taxon>
        <taxon>Streptophyta</taxon>
        <taxon>Embryophyta</taxon>
        <taxon>Tracheophyta</taxon>
        <taxon>Spermatophyta</taxon>
        <taxon>Magnoliopsida</taxon>
        <taxon>eudicotyledons</taxon>
        <taxon>Gunneridae</taxon>
        <taxon>Pentapetalae</taxon>
        <taxon>rosids</taxon>
        <taxon>fabids</taxon>
        <taxon>Malpighiales</taxon>
        <taxon>Rhizophoraceae</taxon>
        <taxon>Rhizophora</taxon>
    </lineage>
</organism>
<evidence type="ECO:0000313" key="1">
    <source>
        <dbReference type="EMBL" id="MBX31857.1"/>
    </source>
</evidence>
<reference evidence="1" key="1">
    <citation type="submission" date="2018-02" db="EMBL/GenBank/DDBJ databases">
        <title>Rhizophora mucronata_Transcriptome.</title>
        <authorList>
            <person name="Meera S.P."/>
            <person name="Sreeshan A."/>
            <person name="Augustine A."/>
        </authorList>
    </citation>
    <scope>NUCLEOTIDE SEQUENCE</scope>
    <source>
        <tissue evidence="1">Leaf</tissue>
    </source>
</reference>
<sequence length="75" mass="8178">MWWIIPSAPQPTSRSLSSIFSRIIVSFPCLVDAKVLRNLTGLLGARTDPGLTSTLSGFLRVVLMMAISISGIPYR</sequence>
<protein>
    <submittedName>
        <fullName evidence="1">Uncharacterized protein MANES_10G135100</fullName>
    </submittedName>
</protein>
<accession>A0A2P2MNS3</accession>
<proteinExistence type="predicted"/>
<dbReference type="AlphaFoldDB" id="A0A2P2MNS3"/>